<comment type="subcellular location">
    <subcellularLocation>
        <location evidence="1 7">Bacterial flagellum</location>
    </subcellularLocation>
    <subcellularLocation>
        <location evidence="2 7">Secreted</location>
    </subcellularLocation>
</comment>
<feature type="signal peptide" evidence="8">
    <location>
        <begin position="1"/>
        <end position="16"/>
    </location>
</feature>
<organism evidence="11 12">
    <name type="scientific">Janthinobacterium lividum</name>
    <dbReference type="NCBI Taxonomy" id="29581"/>
    <lineage>
        <taxon>Bacteria</taxon>
        <taxon>Pseudomonadati</taxon>
        <taxon>Pseudomonadota</taxon>
        <taxon>Betaproteobacteria</taxon>
        <taxon>Burkholderiales</taxon>
        <taxon>Oxalobacteraceae</taxon>
        <taxon>Janthinobacterium</taxon>
    </lineage>
</organism>
<keyword evidence="6 7" id="KW-0975">Bacterial flagellum</keyword>
<proteinExistence type="inferred from homology"/>
<dbReference type="RefSeq" id="WP_071077846.1">
    <property type="nucleotide sequence ID" value="NZ_LFKP01000008.1"/>
</dbReference>
<dbReference type="InterPro" id="IPR010930">
    <property type="entry name" value="Flg_bb/hook_C_dom"/>
</dbReference>
<keyword evidence="11" id="KW-0966">Cell projection</keyword>
<comment type="caution">
    <text evidence="11">The sequence shown here is derived from an EMBL/GenBank/DDBJ whole genome shotgun (WGS) entry which is preliminary data.</text>
</comment>
<dbReference type="SUPFAM" id="SSF64518">
    <property type="entry name" value="Phase 1 flagellin"/>
    <property type="match status" value="1"/>
</dbReference>
<comment type="similarity">
    <text evidence="3 7">Belongs to the flagella basal body rod proteins family.</text>
</comment>
<evidence type="ECO:0000259" key="9">
    <source>
        <dbReference type="Pfam" id="PF06429"/>
    </source>
</evidence>
<dbReference type="GO" id="GO:0005576">
    <property type="term" value="C:extracellular region"/>
    <property type="evidence" value="ECO:0007669"/>
    <property type="project" value="UniProtKB-SubCell"/>
</dbReference>
<dbReference type="PANTHER" id="PTHR30033:SF1">
    <property type="entry name" value="FLAGELLAR HOOK-ASSOCIATED PROTEIN 1"/>
    <property type="match status" value="1"/>
</dbReference>
<dbReference type="AlphaFoldDB" id="A0A1S1U799"/>
<gene>
    <name evidence="7" type="primary">flgK</name>
    <name evidence="11" type="ORF">AKG95_16410</name>
</gene>
<keyword evidence="8" id="KW-0732">Signal</keyword>
<sequence length="456" mass="47629">MSIISNALSGSIAAQAALNAASQNIANLQTAGYTRQGVLLSSLGAGVGVRSAGNGVEVSALLRFADAYKSQQMWRAASDQGARAQTQPYLTQLERVMGDDASSISNGIDGFFKSLNAAAVDPTSTPLRQQIVTSADAMAQRFNSISTVMGNQLLSVQQQRTAIVPQANTALANIAVLNQRISTSAASGTNVSSLMDARDQLIDGLAAQMGIDVLDQPDGSRNVALKSGQPLVIGSLAATLSSNMTSTGDQTLTLDFAKSSYTLDPVAIGGQMGGLGDFEQNTLKPLQQSLQDMATQLTSKVNTQLALGTTMAPPPGNNGTPLLVYANGKLGITPGFNAKDLALSLTGAAGDSGNLQKLIDIKNQPISVSWVGNVLMSDADTQLVGKLGIYSQQNQALLKTSNTVRAQAVDDWKSTSGVNKDEEAMNLVEFQNMYQANMKVISVANTLFDATLQMMG</sequence>
<dbReference type="Pfam" id="PF22638">
    <property type="entry name" value="FlgK_D1"/>
    <property type="match status" value="1"/>
</dbReference>
<evidence type="ECO:0000313" key="12">
    <source>
        <dbReference type="Proteomes" id="UP000179840"/>
    </source>
</evidence>
<evidence type="ECO:0000256" key="4">
    <source>
        <dbReference type="ARBA" id="ARBA00016244"/>
    </source>
</evidence>
<name>A0A1S1U799_9BURK</name>
<dbReference type="InterPro" id="IPR053927">
    <property type="entry name" value="FlgK_helical"/>
</dbReference>
<evidence type="ECO:0000256" key="5">
    <source>
        <dbReference type="ARBA" id="ARBA00022525"/>
    </source>
</evidence>
<feature type="domain" description="Flagellar basal-body/hook protein C-terminal" evidence="9">
    <location>
        <begin position="415"/>
        <end position="454"/>
    </location>
</feature>
<feature type="domain" description="Flagellar hook-associated protein FlgK helical" evidence="10">
    <location>
        <begin position="90"/>
        <end position="317"/>
    </location>
</feature>
<dbReference type="NCBIfam" id="TIGR02492">
    <property type="entry name" value="flgK_ends"/>
    <property type="match status" value="1"/>
</dbReference>
<evidence type="ECO:0000259" key="10">
    <source>
        <dbReference type="Pfam" id="PF22638"/>
    </source>
</evidence>
<dbReference type="InterPro" id="IPR002371">
    <property type="entry name" value="FlgK"/>
</dbReference>
<evidence type="ECO:0000256" key="6">
    <source>
        <dbReference type="ARBA" id="ARBA00023143"/>
    </source>
</evidence>
<dbReference type="Proteomes" id="UP000179840">
    <property type="component" value="Unassembled WGS sequence"/>
</dbReference>
<keyword evidence="11" id="KW-0969">Cilium</keyword>
<feature type="chain" id="PRO_5010171116" description="Flagellar hook-associated protein 1" evidence="8">
    <location>
        <begin position="17"/>
        <end position="456"/>
    </location>
</feature>
<protein>
    <recommendedName>
        <fullName evidence="4 7">Flagellar hook-associated protein 1</fullName>
        <shortName evidence="7">HAP1</shortName>
    </recommendedName>
</protein>
<dbReference type="GO" id="GO:0044780">
    <property type="term" value="P:bacterial-type flagellum assembly"/>
    <property type="evidence" value="ECO:0007669"/>
    <property type="project" value="InterPro"/>
</dbReference>
<accession>A0A1S1U799</accession>
<dbReference type="PRINTS" id="PR01005">
    <property type="entry name" value="FLGHOOKAP1"/>
</dbReference>
<dbReference type="GO" id="GO:0005198">
    <property type="term" value="F:structural molecule activity"/>
    <property type="evidence" value="ECO:0007669"/>
    <property type="project" value="UniProtKB-UniRule"/>
</dbReference>
<evidence type="ECO:0000256" key="8">
    <source>
        <dbReference type="SAM" id="SignalP"/>
    </source>
</evidence>
<evidence type="ECO:0000256" key="3">
    <source>
        <dbReference type="ARBA" id="ARBA00009677"/>
    </source>
</evidence>
<dbReference type="EMBL" id="LFKP01000008">
    <property type="protein sequence ID" value="OHV96352.1"/>
    <property type="molecule type" value="Genomic_DNA"/>
</dbReference>
<evidence type="ECO:0000256" key="2">
    <source>
        <dbReference type="ARBA" id="ARBA00004613"/>
    </source>
</evidence>
<dbReference type="Pfam" id="PF06429">
    <property type="entry name" value="Flg_bbr_C"/>
    <property type="match status" value="1"/>
</dbReference>
<dbReference type="GO" id="GO:0009424">
    <property type="term" value="C:bacterial-type flagellum hook"/>
    <property type="evidence" value="ECO:0007669"/>
    <property type="project" value="UniProtKB-UniRule"/>
</dbReference>
<keyword evidence="5 7" id="KW-0964">Secreted</keyword>
<evidence type="ECO:0000256" key="1">
    <source>
        <dbReference type="ARBA" id="ARBA00004365"/>
    </source>
</evidence>
<keyword evidence="11" id="KW-0282">Flagellum</keyword>
<dbReference type="PANTHER" id="PTHR30033">
    <property type="entry name" value="FLAGELLAR HOOK-ASSOCIATED PROTEIN 1"/>
    <property type="match status" value="1"/>
</dbReference>
<evidence type="ECO:0000256" key="7">
    <source>
        <dbReference type="RuleBase" id="RU362065"/>
    </source>
</evidence>
<evidence type="ECO:0000313" key="11">
    <source>
        <dbReference type="EMBL" id="OHV96352.1"/>
    </source>
</evidence>
<reference evidence="11 12" key="1">
    <citation type="submission" date="2015-06" db="EMBL/GenBank/DDBJ databases">
        <title>Draft genome sequencing of a biphenyl-degrading bacterium, Janthinobacterium lividum MEG1.</title>
        <authorList>
            <person name="Shimodaira J."/>
            <person name="Hatta T."/>
        </authorList>
    </citation>
    <scope>NUCLEOTIDE SEQUENCE [LARGE SCALE GENOMIC DNA]</scope>
    <source>
        <strain evidence="11 12">MEG1</strain>
    </source>
</reference>